<dbReference type="Proteomes" id="UP001162031">
    <property type="component" value="Unassembled WGS sequence"/>
</dbReference>
<reference evidence="3" key="1">
    <citation type="submission" date="2022-12" db="EMBL/GenBank/DDBJ databases">
        <authorList>
            <person name="Webb A."/>
        </authorList>
    </citation>
    <scope>NUCLEOTIDE SEQUENCE</scope>
    <source>
        <strain evidence="3">Hp1</strain>
    </source>
</reference>
<keyword evidence="1" id="KW-0677">Repeat</keyword>
<dbReference type="FunFam" id="3.40.50.880:FF:000015">
    <property type="entry name" value="Protein DJ-1 homolog C"/>
    <property type="match status" value="1"/>
</dbReference>
<gene>
    <name evidence="3" type="ORF">HBR001_LOCUS3025</name>
</gene>
<accession>A0AAV0TMZ4</accession>
<comment type="caution">
    <text evidence="3">The sequence shown here is derived from an EMBL/GenBank/DDBJ whole genome shotgun (WGS) entry which is preliminary data.</text>
</comment>
<sequence>MSTVEGEPRAVLIPIADGTEEIEAIAVADVLTRGGMKVTLAAVGRKLQNIVTMSQGTKVQGDMAIEACVDLSFDLIVCPGGPGAQHLHDSAELITMLQKQKRHGRFYGGICAAPAVVLLPHGLLDSGPATTYPSYSSKMTGVDYRPNERVVVNGTCVTSQGPGTAIEMGLKLVELLCSADKAKSVASALLA</sequence>
<dbReference type="SUPFAM" id="SSF52317">
    <property type="entry name" value="Class I glutamine amidotransferase-like"/>
    <property type="match status" value="1"/>
</dbReference>
<dbReference type="EMBL" id="CANTFL010000470">
    <property type="protein sequence ID" value="CAI5723074.1"/>
    <property type="molecule type" value="Genomic_DNA"/>
</dbReference>
<dbReference type="InterPro" id="IPR006287">
    <property type="entry name" value="DJ-1"/>
</dbReference>
<dbReference type="PANTHER" id="PTHR48094:SF12">
    <property type="entry name" value="PARKINSON DISEASE PROTEIN 7 HOMOLOG"/>
    <property type="match status" value="1"/>
</dbReference>
<name>A0AAV0TMZ4_HYABA</name>
<protein>
    <recommendedName>
        <fullName evidence="2">DJ-1/PfpI domain-containing protein</fullName>
    </recommendedName>
</protein>
<feature type="domain" description="DJ-1/PfpI" evidence="2">
    <location>
        <begin position="10"/>
        <end position="174"/>
    </location>
</feature>
<dbReference type="NCBIfam" id="TIGR01383">
    <property type="entry name" value="not_thiJ"/>
    <property type="match status" value="1"/>
</dbReference>
<dbReference type="GO" id="GO:1903189">
    <property type="term" value="P:glyoxal metabolic process"/>
    <property type="evidence" value="ECO:0007669"/>
    <property type="project" value="TreeGrafter"/>
</dbReference>
<evidence type="ECO:0000313" key="3">
    <source>
        <dbReference type="EMBL" id="CAI5723074.1"/>
    </source>
</evidence>
<dbReference type="CDD" id="cd03135">
    <property type="entry name" value="GATase1_DJ-1"/>
    <property type="match status" value="1"/>
</dbReference>
<evidence type="ECO:0000256" key="1">
    <source>
        <dbReference type="ARBA" id="ARBA00022737"/>
    </source>
</evidence>
<dbReference type="PANTHER" id="PTHR48094">
    <property type="entry name" value="PROTEIN/NUCLEIC ACID DEGLYCASE DJ-1-RELATED"/>
    <property type="match status" value="1"/>
</dbReference>
<keyword evidence="4" id="KW-1185">Reference proteome</keyword>
<dbReference type="Pfam" id="PF01965">
    <property type="entry name" value="DJ-1_PfpI"/>
    <property type="match status" value="1"/>
</dbReference>
<evidence type="ECO:0000313" key="4">
    <source>
        <dbReference type="Proteomes" id="UP001162031"/>
    </source>
</evidence>
<dbReference type="Gene3D" id="3.40.50.880">
    <property type="match status" value="1"/>
</dbReference>
<dbReference type="GO" id="GO:0005737">
    <property type="term" value="C:cytoplasm"/>
    <property type="evidence" value="ECO:0007669"/>
    <property type="project" value="TreeGrafter"/>
</dbReference>
<proteinExistence type="predicted"/>
<dbReference type="InterPro" id="IPR050325">
    <property type="entry name" value="Prot/Nucl_acid_deglycase"/>
</dbReference>
<evidence type="ECO:0000259" key="2">
    <source>
        <dbReference type="Pfam" id="PF01965"/>
    </source>
</evidence>
<organism evidence="3 4">
    <name type="scientific">Hyaloperonospora brassicae</name>
    <name type="common">Brassica downy mildew</name>
    <name type="synonym">Peronospora brassicae</name>
    <dbReference type="NCBI Taxonomy" id="162125"/>
    <lineage>
        <taxon>Eukaryota</taxon>
        <taxon>Sar</taxon>
        <taxon>Stramenopiles</taxon>
        <taxon>Oomycota</taxon>
        <taxon>Peronosporomycetes</taxon>
        <taxon>Peronosporales</taxon>
        <taxon>Peronosporaceae</taxon>
        <taxon>Hyaloperonospora</taxon>
    </lineage>
</organism>
<dbReference type="AlphaFoldDB" id="A0AAV0TMZ4"/>
<dbReference type="InterPro" id="IPR029062">
    <property type="entry name" value="Class_I_gatase-like"/>
</dbReference>
<dbReference type="InterPro" id="IPR002818">
    <property type="entry name" value="DJ-1/PfpI"/>
</dbReference>